<evidence type="ECO:0000259" key="4">
    <source>
        <dbReference type="PROSITE" id="PS50071"/>
    </source>
</evidence>
<keyword evidence="1 2" id="KW-0371">Homeobox</keyword>
<dbReference type="GO" id="GO:0045893">
    <property type="term" value="P:positive regulation of DNA-templated transcription"/>
    <property type="evidence" value="ECO:0007669"/>
    <property type="project" value="InterPro"/>
</dbReference>
<feature type="DNA-binding region" description="Homeobox" evidence="1">
    <location>
        <begin position="264"/>
        <end position="339"/>
    </location>
</feature>
<dbReference type="CDD" id="cd00086">
    <property type="entry name" value="homeodomain"/>
    <property type="match status" value="1"/>
</dbReference>
<evidence type="ECO:0000313" key="7">
    <source>
        <dbReference type="Proteomes" id="UP000507470"/>
    </source>
</evidence>
<evidence type="ECO:0000256" key="2">
    <source>
        <dbReference type="RuleBase" id="RU000682"/>
    </source>
</evidence>
<dbReference type="SMART" id="SM00389">
    <property type="entry name" value="HOX"/>
    <property type="match status" value="1"/>
</dbReference>
<dbReference type="Proteomes" id="UP000507470">
    <property type="component" value="Unassembled WGS sequence"/>
</dbReference>
<dbReference type="PROSITE" id="PS51937">
    <property type="entry name" value="HNF_P1"/>
    <property type="match status" value="1"/>
</dbReference>
<dbReference type="AlphaFoldDB" id="A0A6J8DHC6"/>
<feature type="region of interest" description="Disordered" evidence="3">
    <location>
        <begin position="361"/>
        <end position="389"/>
    </location>
</feature>
<keyword evidence="1 2" id="KW-0539">Nucleus</keyword>
<protein>
    <submittedName>
        <fullName evidence="6">Uncharacterized protein</fullName>
    </submittedName>
</protein>
<dbReference type="Gene3D" id="1.10.10.60">
    <property type="entry name" value="Homeodomain-like"/>
    <property type="match status" value="1"/>
</dbReference>
<dbReference type="OrthoDB" id="5856131at2759"/>
<evidence type="ECO:0000256" key="3">
    <source>
        <dbReference type="SAM" id="MobiDB-lite"/>
    </source>
</evidence>
<dbReference type="InterPro" id="IPR006899">
    <property type="entry name" value="HNF-1_N"/>
</dbReference>
<reference evidence="6 7" key="1">
    <citation type="submission" date="2020-06" db="EMBL/GenBank/DDBJ databases">
        <authorList>
            <person name="Li R."/>
            <person name="Bekaert M."/>
        </authorList>
    </citation>
    <scope>NUCLEOTIDE SEQUENCE [LARGE SCALE GENOMIC DNA]</scope>
    <source>
        <strain evidence="7">wild</strain>
    </source>
</reference>
<dbReference type="InterPro" id="IPR001356">
    <property type="entry name" value="HD"/>
</dbReference>
<dbReference type="InterPro" id="IPR040363">
    <property type="entry name" value="HMBOX1"/>
</dbReference>
<dbReference type="InterPro" id="IPR009057">
    <property type="entry name" value="Homeodomain-like_sf"/>
</dbReference>
<keyword evidence="1 2" id="KW-0238">DNA-binding</keyword>
<evidence type="ECO:0000259" key="5">
    <source>
        <dbReference type="PROSITE" id="PS51937"/>
    </source>
</evidence>
<dbReference type="Pfam" id="PF04814">
    <property type="entry name" value="HNF-1_N"/>
    <property type="match status" value="1"/>
</dbReference>
<comment type="subcellular location">
    <subcellularLocation>
        <location evidence="1 2">Nucleus</location>
    </subcellularLocation>
</comment>
<dbReference type="InterPro" id="IPR044866">
    <property type="entry name" value="HNF_P1"/>
</dbReference>
<feature type="compositionally biased region" description="Polar residues" evidence="3">
    <location>
        <begin position="362"/>
        <end position="386"/>
    </location>
</feature>
<proteinExistence type="predicted"/>
<keyword evidence="7" id="KW-1185">Reference proteome</keyword>
<organism evidence="6 7">
    <name type="scientific">Mytilus coruscus</name>
    <name type="common">Sea mussel</name>
    <dbReference type="NCBI Taxonomy" id="42192"/>
    <lineage>
        <taxon>Eukaryota</taxon>
        <taxon>Metazoa</taxon>
        <taxon>Spiralia</taxon>
        <taxon>Lophotrochozoa</taxon>
        <taxon>Mollusca</taxon>
        <taxon>Bivalvia</taxon>
        <taxon>Autobranchia</taxon>
        <taxon>Pteriomorphia</taxon>
        <taxon>Mytilida</taxon>
        <taxon>Mytiloidea</taxon>
        <taxon>Mytilidae</taxon>
        <taxon>Mytilinae</taxon>
        <taxon>Mytilus</taxon>
    </lineage>
</organism>
<name>A0A6J8DHC6_MYTCO</name>
<dbReference type="PANTHER" id="PTHR14618:SF0">
    <property type="entry name" value="HOMEOBOX-CONTAINING PROTEIN 1"/>
    <property type="match status" value="1"/>
</dbReference>
<dbReference type="GO" id="GO:0005634">
    <property type="term" value="C:nucleus"/>
    <property type="evidence" value="ECO:0007669"/>
    <property type="project" value="UniProtKB-SubCell"/>
</dbReference>
<dbReference type="PANTHER" id="PTHR14618">
    <property type="entry name" value="HOMEODOX-CONTAINING PROTEIN 1 HMBOX1"/>
    <property type="match status" value="1"/>
</dbReference>
<feature type="domain" description="HNF-p1" evidence="5">
    <location>
        <begin position="8"/>
        <end position="39"/>
    </location>
</feature>
<dbReference type="GO" id="GO:0003691">
    <property type="term" value="F:double-stranded telomeric DNA binding"/>
    <property type="evidence" value="ECO:0007669"/>
    <property type="project" value="InterPro"/>
</dbReference>
<sequence>MPGILNVPINMFSVEQIELIRRLRNSGITKQQVIEAFDSLERIDGELGSLFDVPVNKDATQHSHITRTHQQDLLSPLQTSFNQSMTRSNTLESADHQMINSSSYDTNKQFTISRTASQQASKKLSNLSCSTIDLSKDDNDNFNNDTRNYKASQYNNSRIENTTVERFQNSKLANPSSTVTRTKSGELHSQSIQSATVNVSNNYSTVPNKKQKTTEKVDLIEMDSKNDVVELIENAVIEKIGTCTPTQGQTLTMPDGQEVTISYQRRERFTFREKHLEILEAFFKENPYPTYEQRETIADKCNMAISNNGARPLYEKEKVTAHMVLNWFANSRKEVKKLAKEGGIVASASILPSRLRKRKSASIVTQGSNEDGVNSDQSNDSFQALSDNKGPKEEFIIIKCEEDNGS</sequence>
<accession>A0A6J8DHC6</accession>
<dbReference type="SUPFAM" id="SSF46689">
    <property type="entry name" value="Homeodomain-like"/>
    <property type="match status" value="1"/>
</dbReference>
<evidence type="ECO:0000313" key="6">
    <source>
        <dbReference type="EMBL" id="CAC5407479.1"/>
    </source>
</evidence>
<dbReference type="PROSITE" id="PS50071">
    <property type="entry name" value="HOMEOBOX_2"/>
    <property type="match status" value="1"/>
</dbReference>
<evidence type="ECO:0000256" key="1">
    <source>
        <dbReference type="PROSITE-ProRule" id="PRU00108"/>
    </source>
</evidence>
<feature type="domain" description="Homeobox" evidence="4">
    <location>
        <begin position="262"/>
        <end position="338"/>
    </location>
</feature>
<dbReference type="Pfam" id="PF00046">
    <property type="entry name" value="Homeodomain"/>
    <property type="match status" value="1"/>
</dbReference>
<gene>
    <name evidence="6" type="ORF">MCOR_40952</name>
</gene>
<dbReference type="EMBL" id="CACVKT020007420">
    <property type="protein sequence ID" value="CAC5407479.1"/>
    <property type="molecule type" value="Genomic_DNA"/>
</dbReference>